<dbReference type="EMBL" id="AACKMW020000055">
    <property type="protein sequence ID" value="MPB99946.1"/>
    <property type="molecule type" value="Genomic_DNA"/>
</dbReference>
<dbReference type="Proteomes" id="UP000364097">
    <property type="component" value="Unassembled WGS sequence"/>
</dbReference>
<gene>
    <name evidence="2" type="ORF">A0Z09_007860</name>
</gene>
<proteinExistence type="predicted"/>
<dbReference type="Pfam" id="PF01973">
    <property type="entry name" value="MptE-like"/>
    <property type="match status" value="1"/>
</dbReference>
<evidence type="ECO:0000259" key="1">
    <source>
        <dbReference type="Pfam" id="PF01973"/>
    </source>
</evidence>
<sequence>MFLQKNLQALEFTNKPLQEKIASLKEESFIDIFPSQTPVVPSREDLLKPNIFFCGIGEGLFLKKLINKHIFIFDKAEFFANVLTKMDLSQELSSGKIYLCDVEEKRLEEYLVLLFSQKDCFEYLGLFKLLPYSECYEQSPIFDFAYQKSLSVIKRVVGNVDTSFTMDVKIYKQFLFNIPCVLENTPFQRFIYENKGKNKSVIVVCAGPSLNKQLDLLKAYQDDYVIFALDATYKTLLKNEIYPDFVFSMDIYDKCICFYENLPSSKKEPIYIASSAMHEKLMHFFKTKVNKIFTIQNLDYQQKFNLNDFGYLDIGVNVAHFAYSFAIVLGFSNVIMIGQDLAFNEMGNSHADTSVFTFHDVEAAEHTAAKLEVLAYGRSAFVQTHIGWDEFRKRLEVLFLSHPHVKFYNATEGGSFIDYTIEKPFGEVLELLKDSKKDYILPNALSFNRQKKLLAKTLEILQKDHLELSTLHEDAKKILNILEQHQTQTTLHEELFNIITRFNLLLDESKILQSFMYKALFYHRGFFHTGLYEDSQSALEKYINFLKIFIEFSTLSLKSLSQAIQKYKDLLKV</sequence>
<dbReference type="RefSeq" id="WP_052243644.1">
    <property type="nucleotide sequence ID" value="NZ_AACKMW020000055.1"/>
</dbReference>
<dbReference type="InterPro" id="IPR002826">
    <property type="entry name" value="MptE-like"/>
</dbReference>
<evidence type="ECO:0000313" key="2">
    <source>
        <dbReference type="EMBL" id="MPB99946.1"/>
    </source>
</evidence>
<reference evidence="2" key="1">
    <citation type="submission" date="2019-08" db="EMBL/GenBank/DDBJ databases">
        <title>Rapid identification of Enteric Bacteria from Whole Genome Sequences (WGS) using Average Nucleotide Identity (ANI).</title>
        <authorList>
            <person name="Lane C."/>
        </authorList>
    </citation>
    <scope>NUCLEOTIDE SEQUENCE [LARGE SCALE GENOMIC DNA]</scope>
    <source>
        <strain evidence="2">2010D-8461</strain>
    </source>
</reference>
<dbReference type="PANTHER" id="PTHR41786">
    <property type="entry name" value="MOTILITY ACCESSORY FACTOR MAF"/>
    <property type="match status" value="1"/>
</dbReference>
<accession>A0ABW9N6Q2</accession>
<evidence type="ECO:0000313" key="3">
    <source>
        <dbReference type="Proteomes" id="UP000364097"/>
    </source>
</evidence>
<comment type="caution">
    <text evidence="2">The sequence shown here is derived from an EMBL/GenBank/DDBJ whole genome shotgun (WGS) entry which is preliminary data.</text>
</comment>
<feature type="domain" description="6-hydroxymethylpterin diphosphokinase MptE-like" evidence="1">
    <location>
        <begin position="172"/>
        <end position="345"/>
    </location>
</feature>
<keyword evidence="3" id="KW-1185">Reference proteome</keyword>
<name>A0ABW9N6Q2_9BACT</name>
<dbReference type="PANTHER" id="PTHR41786:SF1">
    <property type="entry name" value="6-HYDROXYMETHYLPTERIN DIPHOSPHOKINASE MPTE-LIKE DOMAIN-CONTAINING PROTEIN"/>
    <property type="match status" value="1"/>
</dbReference>
<organism evidence="2 3">
    <name type="scientific">Campylobacter subantarcticus</name>
    <dbReference type="NCBI Taxonomy" id="497724"/>
    <lineage>
        <taxon>Bacteria</taxon>
        <taxon>Pseudomonadati</taxon>
        <taxon>Campylobacterota</taxon>
        <taxon>Epsilonproteobacteria</taxon>
        <taxon>Campylobacterales</taxon>
        <taxon>Campylobacteraceae</taxon>
        <taxon>Campylobacter</taxon>
    </lineage>
</organism>
<protein>
    <submittedName>
        <fullName evidence="2">Motility accessory factor</fullName>
    </submittedName>
</protein>